<keyword evidence="1" id="KW-1133">Transmembrane helix</keyword>
<sequence>MAYSNGFLAHARPWGFLSLCLFIAMYGMNTAVLTLHFVYRYFIICSGKIAILLRFAPMSEFQAELQDAI</sequence>
<dbReference type="Proteomes" id="UP000252519">
    <property type="component" value="Unassembled WGS sequence"/>
</dbReference>
<name>A0A368H2T6_ANCCA</name>
<keyword evidence="3" id="KW-1185">Reference proteome</keyword>
<evidence type="ECO:0000256" key="1">
    <source>
        <dbReference type="SAM" id="Phobius"/>
    </source>
</evidence>
<keyword evidence="1" id="KW-0812">Transmembrane</keyword>
<dbReference type="Pfam" id="PF10326">
    <property type="entry name" value="7TM_GPCR_Str"/>
    <property type="match status" value="1"/>
</dbReference>
<evidence type="ECO:0000313" key="2">
    <source>
        <dbReference type="EMBL" id="RCN50923.1"/>
    </source>
</evidence>
<gene>
    <name evidence="2" type="ORF">ANCCAN_02936</name>
</gene>
<proteinExistence type="predicted"/>
<accession>A0A368H2T6</accession>
<evidence type="ECO:0000313" key="3">
    <source>
        <dbReference type="Proteomes" id="UP000252519"/>
    </source>
</evidence>
<comment type="caution">
    <text evidence="2">The sequence shown here is derived from an EMBL/GenBank/DDBJ whole genome shotgun (WGS) entry which is preliminary data.</text>
</comment>
<dbReference type="AlphaFoldDB" id="A0A368H2T6"/>
<dbReference type="InterPro" id="IPR019428">
    <property type="entry name" value="7TM_GPCR_serpentine_rcpt_Str"/>
</dbReference>
<protein>
    <submittedName>
        <fullName evidence="2">Uncharacterized protein</fullName>
    </submittedName>
</protein>
<feature type="transmembrane region" description="Helical" evidence="1">
    <location>
        <begin position="14"/>
        <end position="39"/>
    </location>
</feature>
<reference evidence="2 3" key="1">
    <citation type="submission" date="2014-10" db="EMBL/GenBank/DDBJ databases">
        <title>Draft genome of the hookworm Ancylostoma caninum.</title>
        <authorList>
            <person name="Mitreva M."/>
        </authorList>
    </citation>
    <scope>NUCLEOTIDE SEQUENCE [LARGE SCALE GENOMIC DNA]</scope>
    <source>
        <strain evidence="2 3">Baltimore</strain>
    </source>
</reference>
<dbReference type="OrthoDB" id="5783895at2759"/>
<organism evidence="2 3">
    <name type="scientific">Ancylostoma caninum</name>
    <name type="common">Dog hookworm</name>
    <dbReference type="NCBI Taxonomy" id="29170"/>
    <lineage>
        <taxon>Eukaryota</taxon>
        <taxon>Metazoa</taxon>
        <taxon>Ecdysozoa</taxon>
        <taxon>Nematoda</taxon>
        <taxon>Chromadorea</taxon>
        <taxon>Rhabditida</taxon>
        <taxon>Rhabditina</taxon>
        <taxon>Rhabditomorpha</taxon>
        <taxon>Strongyloidea</taxon>
        <taxon>Ancylostomatidae</taxon>
        <taxon>Ancylostomatinae</taxon>
        <taxon>Ancylostoma</taxon>
    </lineage>
</organism>
<dbReference type="EMBL" id="JOJR01000018">
    <property type="protein sequence ID" value="RCN50923.1"/>
    <property type="molecule type" value="Genomic_DNA"/>
</dbReference>
<keyword evidence="1" id="KW-0472">Membrane</keyword>